<dbReference type="Pfam" id="PF01464">
    <property type="entry name" value="SLT"/>
    <property type="match status" value="1"/>
</dbReference>
<dbReference type="EC" id="4.2.2.n1" evidence="3"/>
<evidence type="ECO:0000313" key="4">
    <source>
        <dbReference type="Proteomes" id="UP001180087"/>
    </source>
</evidence>
<dbReference type="RefSeq" id="WP_348026070.1">
    <property type="nucleotide sequence ID" value="NZ_CP129113.1"/>
</dbReference>
<keyword evidence="3" id="KW-0456">Lyase</keyword>
<gene>
    <name evidence="3" type="ORF">QR721_08835</name>
</gene>
<dbReference type="SUPFAM" id="SSF53955">
    <property type="entry name" value="Lysozyme-like"/>
    <property type="match status" value="1"/>
</dbReference>
<proteinExistence type="inferred from homology"/>
<feature type="domain" description="Transglycosylase SLT" evidence="2">
    <location>
        <begin position="115"/>
        <end position="221"/>
    </location>
</feature>
<dbReference type="GO" id="GO:0016829">
    <property type="term" value="F:lyase activity"/>
    <property type="evidence" value="ECO:0007669"/>
    <property type="project" value="UniProtKB-KW"/>
</dbReference>
<evidence type="ECO:0000259" key="2">
    <source>
        <dbReference type="Pfam" id="PF01464"/>
    </source>
</evidence>
<keyword evidence="4" id="KW-1185">Reference proteome</keyword>
<reference evidence="3" key="1">
    <citation type="submission" date="2023-06" db="EMBL/GenBank/DDBJ databases">
        <title>A Treasure from Seagulls: Isolation and Description of Aciduricobacillus qingdaonensis gen. nov., sp. nov., a Rare Obligately Uric Acid-utilizing Member in the Family Bacillaceae.</title>
        <authorList>
            <person name="Liu W."/>
            <person name="Wang B."/>
        </authorList>
    </citation>
    <scope>NUCLEOTIDE SEQUENCE</scope>
    <source>
        <strain evidence="3">44XB</strain>
    </source>
</reference>
<protein>
    <submittedName>
        <fullName evidence="3">Lytic transglycosylase domain-containing protein</fullName>
        <ecNumber evidence="3">4.2.2.n1</ecNumber>
    </submittedName>
</protein>
<dbReference type="CDD" id="cd00254">
    <property type="entry name" value="LT-like"/>
    <property type="match status" value="1"/>
</dbReference>
<dbReference type="InterPro" id="IPR000189">
    <property type="entry name" value="Transglyc_AS"/>
</dbReference>
<sequence length="232" mass="23948">MDITNLQPLTQAPAMNGVAALADDQSTTMNSSSGMSFKELLQSNIERAIAMTAAGVLTGGSSGSPFMSAMRSAPFSSGSAVLPSAPSVSASSAASAYKKTASAASSAPGNISSIVSEMAQKYGVDPNLIHAVIKQESNYNPNAKSGVGAQGLMQLMPGTARSLGVLNPFDMKQNIEGGTKYLSQMLKKYGGKVETALAAYNAGPGNVDKYGGIPPFSETQNYVRKIMDNYLA</sequence>
<dbReference type="EMBL" id="CP129113">
    <property type="protein sequence ID" value="WLV23746.1"/>
    <property type="molecule type" value="Genomic_DNA"/>
</dbReference>
<dbReference type="PROSITE" id="PS00922">
    <property type="entry name" value="TRANSGLYCOSYLASE"/>
    <property type="match status" value="1"/>
</dbReference>
<dbReference type="InterPro" id="IPR023346">
    <property type="entry name" value="Lysozyme-like_dom_sf"/>
</dbReference>
<organism evidence="3 4">
    <name type="scientific">Aciduricibacillus chroicocephali</name>
    <dbReference type="NCBI Taxonomy" id="3054939"/>
    <lineage>
        <taxon>Bacteria</taxon>
        <taxon>Bacillati</taxon>
        <taxon>Bacillota</taxon>
        <taxon>Bacilli</taxon>
        <taxon>Bacillales</taxon>
        <taxon>Bacillaceae</taxon>
        <taxon>Aciduricibacillus</taxon>
    </lineage>
</organism>
<evidence type="ECO:0000256" key="1">
    <source>
        <dbReference type="ARBA" id="ARBA00007734"/>
    </source>
</evidence>
<accession>A0ABY9KSQ3</accession>
<evidence type="ECO:0000313" key="3">
    <source>
        <dbReference type="EMBL" id="WLV23746.1"/>
    </source>
</evidence>
<dbReference type="Gene3D" id="1.10.530.10">
    <property type="match status" value="1"/>
</dbReference>
<name>A0ABY9KSQ3_9BACI</name>
<dbReference type="InterPro" id="IPR008258">
    <property type="entry name" value="Transglycosylase_SLT_dom_1"/>
</dbReference>
<dbReference type="PANTHER" id="PTHR37423:SF2">
    <property type="entry name" value="MEMBRANE-BOUND LYTIC MUREIN TRANSGLYCOSYLASE C"/>
    <property type="match status" value="1"/>
</dbReference>
<dbReference type="Proteomes" id="UP001180087">
    <property type="component" value="Chromosome"/>
</dbReference>
<comment type="similarity">
    <text evidence="1">Belongs to the transglycosylase Slt family.</text>
</comment>
<dbReference type="PANTHER" id="PTHR37423">
    <property type="entry name" value="SOLUBLE LYTIC MUREIN TRANSGLYCOSYLASE-RELATED"/>
    <property type="match status" value="1"/>
</dbReference>